<keyword evidence="2" id="KW-0472">Membrane</keyword>
<protein>
    <submittedName>
        <fullName evidence="3">Uncharacterized protein</fullName>
    </submittedName>
</protein>
<name>A0A1F6EML9_9BACT</name>
<gene>
    <name evidence="3" type="ORF">A3A34_03580</name>
</gene>
<dbReference type="Proteomes" id="UP000178587">
    <property type="component" value="Unassembled WGS sequence"/>
</dbReference>
<accession>A0A1F6EML9</accession>
<evidence type="ECO:0000256" key="1">
    <source>
        <dbReference type="SAM" id="MobiDB-lite"/>
    </source>
</evidence>
<proteinExistence type="predicted"/>
<keyword evidence="2" id="KW-1133">Transmembrane helix</keyword>
<evidence type="ECO:0000256" key="2">
    <source>
        <dbReference type="SAM" id="Phobius"/>
    </source>
</evidence>
<evidence type="ECO:0000313" key="4">
    <source>
        <dbReference type="Proteomes" id="UP000178587"/>
    </source>
</evidence>
<evidence type="ECO:0000313" key="3">
    <source>
        <dbReference type="EMBL" id="OGG74875.1"/>
    </source>
</evidence>
<feature type="transmembrane region" description="Helical" evidence="2">
    <location>
        <begin position="6"/>
        <end position="24"/>
    </location>
</feature>
<comment type="caution">
    <text evidence="3">The sequence shown here is derived from an EMBL/GenBank/DDBJ whole genome shotgun (WGS) entry which is preliminary data.</text>
</comment>
<organism evidence="3 4">
    <name type="scientific">Candidatus Kaiserbacteria bacterium RIFCSPLOWO2_01_FULL_50_24</name>
    <dbReference type="NCBI Taxonomy" id="1798507"/>
    <lineage>
        <taxon>Bacteria</taxon>
        <taxon>Candidatus Kaiseribacteriota</taxon>
    </lineage>
</organism>
<reference evidence="3 4" key="1">
    <citation type="journal article" date="2016" name="Nat. Commun.">
        <title>Thousands of microbial genomes shed light on interconnected biogeochemical processes in an aquifer system.</title>
        <authorList>
            <person name="Anantharaman K."/>
            <person name="Brown C.T."/>
            <person name="Hug L.A."/>
            <person name="Sharon I."/>
            <person name="Castelle C.J."/>
            <person name="Probst A.J."/>
            <person name="Thomas B.C."/>
            <person name="Singh A."/>
            <person name="Wilkins M.J."/>
            <person name="Karaoz U."/>
            <person name="Brodie E.L."/>
            <person name="Williams K.H."/>
            <person name="Hubbard S.S."/>
            <person name="Banfield J.F."/>
        </authorList>
    </citation>
    <scope>NUCLEOTIDE SEQUENCE [LARGE SCALE GENOMIC DNA]</scope>
</reference>
<dbReference type="AlphaFoldDB" id="A0A1F6EML9"/>
<keyword evidence="2" id="KW-0812">Transmembrane</keyword>
<sequence length="253" mass="28033">MKTRTLVYGMVLSGAIATTAFLLGGSVHHVEIKDAEARVNFQNALVEYERTTGNVAALAKGARMYEDWENIRRLSIGLPDEAKAYFALVADLKTLEFLAEERDRLLANAGELYAVNQKDAGIQENIEKARAVHLRAEALVEGIKVTDGEELLLALLYRKAYEKYRSLAFLGEKQASEALSILDDAVQNLRQANDVSQKHNRVELALEFLYKKTKEEEAKQSSGQAPSGLRAIPPRREGPDGPNTGSADRPRLH</sequence>
<dbReference type="EMBL" id="MFLU01000011">
    <property type="protein sequence ID" value="OGG74875.1"/>
    <property type="molecule type" value="Genomic_DNA"/>
</dbReference>
<dbReference type="STRING" id="1798507.A3A34_03580"/>
<feature type="region of interest" description="Disordered" evidence="1">
    <location>
        <begin position="215"/>
        <end position="253"/>
    </location>
</feature>